<keyword evidence="6" id="KW-1185">Reference proteome</keyword>
<reference evidence="5" key="2">
    <citation type="submission" date="2016-05" db="EMBL/GenBank/DDBJ databases">
        <title>Complete genome sequence of Thermotomaculum hydrothermale AC55.</title>
        <authorList>
            <person name="Takaki Y."/>
            <person name="Izumi H."/>
            <person name="Nunoura T."/>
            <person name="Takai K."/>
            <person name="Nakagawa S."/>
        </authorList>
    </citation>
    <scope>NUCLEOTIDE SEQUENCE</scope>
    <source>
        <strain evidence="5">AC55</strain>
    </source>
</reference>
<dbReference type="SMART" id="SM00465">
    <property type="entry name" value="GIYc"/>
    <property type="match status" value="1"/>
</dbReference>
<dbReference type="GO" id="GO:0004519">
    <property type="term" value="F:endonuclease activity"/>
    <property type="evidence" value="ECO:0007669"/>
    <property type="project" value="UniProtKB-KW"/>
</dbReference>
<dbReference type="AlphaFoldDB" id="A0A7R6PG04"/>
<evidence type="ECO:0000256" key="2">
    <source>
        <dbReference type="SAM" id="MobiDB-lite"/>
    </source>
</evidence>
<evidence type="ECO:0000313" key="5">
    <source>
        <dbReference type="EMBL" id="BBB33049.1"/>
    </source>
</evidence>
<dbReference type="InterPro" id="IPR035901">
    <property type="entry name" value="GIY-YIG_endonuc_sf"/>
</dbReference>
<organism evidence="5 6">
    <name type="scientific">Thermotomaculum hydrothermale</name>
    <dbReference type="NCBI Taxonomy" id="981385"/>
    <lineage>
        <taxon>Bacteria</taxon>
        <taxon>Pseudomonadati</taxon>
        <taxon>Acidobacteriota</taxon>
        <taxon>Holophagae</taxon>
        <taxon>Thermotomaculales</taxon>
        <taxon>Thermotomaculaceae</taxon>
        <taxon>Thermotomaculum</taxon>
    </lineage>
</organism>
<feature type="region of interest" description="Disordered" evidence="2">
    <location>
        <begin position="56"/>
        <end position="83"/>
    </location>
</feature>
<keyword evidence="5" id="KW-0255">Endonuclease</keyword>
<keyword evidence="5" id="KW-0378">Hydrolase</keyword>
<dbReference type="KEGG" id="thyd:TTHT_1554"/>
<dbReference type="Pfam" id="PF01541">
    <property type="entry name" value="GIY-YIG"/>
    <property type="match status" value="1"/>
</dbReference>
<name>A0A7R6PG04_9BACT</name>
<sequence length="83" mass="10295">MYYVYLIQNEEGKRYIGYTKDLKRRISEHNSNDNTSTKRHQWELIYYEAYKSEKDAKTREQKLKQDGRSRRQLYQRVNNSLNR</sequence>
<keyword evidence="5" id="KW-0540">Nuclease</keyword>
<dbReference type="Gene3D" id="3.40.1440.10">
    <property type="entry name" value="GIY-YIG endonuclease"/>
    <property type="match status" value="1"/>
</dbReference>
<dbReference type="PANTHER" id="PTHR34477">
    <property type="entry name" value="UPF0213 PROTEIN YHBQ"/>
    <property type="match status" value="1"/>
</dbReference>
<dbReference type="EMBL" id="AP017470">
    <property type="protein sequence ID" value="BBB32732.1"/>
    <property type="molecule type" value="Genomic_DNA"/>
</dbReference>
<evidence type="ECO:0000256" key="1">
    <source>
        <dbReference type="ARBA" id="ARBA00007435"/>
    </source>
</evidence>
<dbReference type="SUPFAM" id="SSF82771">
    <property type="entry name" value="GIY-YIG endonuclease"/>
    <property type="match status" value="1"/>
</dbReference>
<proteinExistence type="inferred from homology"/>
<dbReference type="InterPro" id="IPR050190">
    <property type="entry name" value="UPF0213_domain"/>
</dbReference>
<dbReference type="EMBL" id="AP017470">
    <property type="protein sequence ID" value="BBB33049.1"/>
    <property type="molecule type" value="Genomic_DNA"/>
</dbReference>
<reference evidence="5 6" key="1">
    <citation type="journal article" date="2012" name="Extremophiles">
        <title>Thermotomaculum hydrothermale gen. nov., sp. nov., a novel heterotrophic thermophile within the phylum Acidobacteria from a deep-sea hydrothermal vent chimney in the Southern Okinawa Trough.</title>
        <authorList>
            <person name="Izumi H."/>
            <person name="Nunoura T."/>
            <person name="Miyazaki M."/>
            <person name="Mino S."/>
            <person name="Toki T."/>
            <person name="Takai K."/>
            <person name="Sako Y."/>
            <person name="Sawabe T."/>
            <person name="Nakagawa S."/>
        </authorList>
    </citation>
    <scope>NUCLEOTIDE SEQUENCE [LARGE SCALE GENOMIC DNA]</scope>
    <source>
        <strain evidence="5 6">AC55</strain>
    </source>
</reference>
<evidence type="ECO:0000313" key="4">
    <source>
        <dbReference type="EMBL" id="BBB32732.1"/>
    </source>
</evidence>
<evidence type="ECO:0000259" key="3">
    <source>
        <dbReference type="PROSITE" id="PS50164"/>
    </source>
</evidence>
<accession>A0A7R6PG04</accession>
<feature type="domain" description="GIY-YIG" evidence="3">
    <location>
        <begin position="1"/>
        <end position="76"/>
    </location>
</feature>
<dbReference type="Proteomes" id="UP000595564">
    <property type="component" value="Chromosome"/>
</dbReference>
<dbReference type="PANTHER" id="PTHR34477:SF1">
    <property type="entry name" value="UPF0213 PROTEIN YHBQ"/>
    <property type="match status" value="1"/>
</dbReference>
<dbReference type="KEGG" id="thyd:TTHT_1207"/>
<protein>
    <submittedName>
        <fullName evidence="5">Endonuclease</fullName>
    </submittedName>
</protein>
<evidence type="ECO:0000313" key="6">
    <source>
        <dbReference type="Proteomes" id="UP000595564"/>
    </source>
</evidence>
<dbReference type="InterPro" id="IPR000305">
    <property type="entry name" value="GIY-YIG_endonuc"/>
</dbReference>
<comment type="similarity">
    <text evidence="1">Belongs to the UPF0213 family.</text>
</comment>
<feature type="compositionally biased region" description="Basic and acidic residues" evidence="2">
    <location>
        <begin position="56"/>
        <end position="69"/>
    </location>
</feature>
<gene>
    <name evidence="4" type="ORF">TTHT_1207</name>
    <name evidence="5" type="ORF">TTHT_1554</name>
</gene>
<dbReference type="PROSITE" id="PS50164">
    <property type="entry name" value="GIY_YIG"/>
    <property type="match status" value="1"/>
</dbReference>